<evidence type="ECO:0000256" key="1">
    <source>
        <dbReference type="ARBA" id="ARBA00022505"/>
    </source>
</evidence>
<dbReference type="InterPro" id="IPR016208">
    <property type="entry name" value="Ald_Oxase/xanthine_DH-like"/>
</dbReference>
<dbReference type="EMBL" id="CAKXAJ010004549">
    <property type="protein sequence ID" value="CAH2208797.1"/>
    <property type="molecule type" value="Genomic_DNA"/>
</dbReference>
<evidence type="ECO:0000313" key="2">
    <source>
        <dbReference type="EMBL" id="CAH2208797.1"/>
    </source>
</evidence>
<evidence type="ECO:0000313" key="3">
    <source>
        <dbReference type="Proteomes" id="UP000838756"/>
    </source>
</evidence>
<dbReference type="PANTHER" id="PTHR11908:SF132">
    <property type="entry name" value="ALDEHYDE OXIDASE 1-RELATED"/>
    <property type="match status" value="1"/>
</dbReference>
<dbReference type="Gene3D" id="3.30.365.10">
    <property type="entry name" value="Aldehyde oxidase/xanthine dehydrogenase, molybdopterin binding domain"/>
    <property type="match status" value="1"/>
</dbReference>
<keyword evidence="1" id="KW-0500">Molybdenum</keyword>
<feature type="non-terminal residue" evidence="2">
    <location>
        <position position="1"/>
    </location>
</feature>
<dbReference type="GO" id="GO:0005506">
    <property type="term" value="F:iron ion binding"/>
    <property type="evidence" value="ECO:0007669"/>
    <property type="project" value="InterPro"/>
</dbReference>
<gene>
    <name evidence="2" type="primary">jg10164</name>
    <name evidence="2" type="ORF">PAEG_LOCUS1315</name>
</gene>
<dbReference type="InterPro" id="IPR037165">
    <property type="entry name" value="AldOxase/xan_DH_Mopterin-bd_sf"/>
</dbReference>
<comment type="caution">
    <text evidence="2">The sequence shown here is derived from an EMBL/GenBank/DDBJ whole genome shotgun (WGS) entry which is preliminary data.</text>
</comment>
<dbReference type="Proteomes" id="UP000838756">
    <property type="component" value="Unassembled WGS sequence"/>
</dbReference>
<reference evidence="2" key="1">
    <citation type="submission" date="2022-03" db="EMBL/GenBank/DDBJ databases">
        <authorList>
            <person name="Lindestad O."/>
        </authorList>
    </citation>
    <scope>NUCLEOTIDE SEQUENCE</scope>
</reference>
<proteinExistence type="predicted"/>
<name>A0A8S4QFM4_9NEOP</name>
<dbReference type="SUPFAM" id="SSF56003">
    <property type="entry name" value="Molybdenum cofactor-binding domain"/>
    <property type="match status" value="1"/>
</dbReference>
<dbReference type="GO" id="GO:0016491">
    <property type="term" value="F:oxidoreductase activity"/>
    <property type="evidence" value="ECO:0007669"/>
    <property type="project" value="InterPro"/>
</dbReference>
<dbReference type="OrthoDB" id="8300278at2759"/>
<dbReference type="AlphaFoldDB" id="A0A8S4QFM4"/>
<accession>A0A8S4QFM4</accession>
<sequence length="96" mass="10691">MGLGYWTCEKLVYNPSNGELMTNRTWLYYIPQSLDIPQVSTIICQKNSYSTEAVYGAKGTGEPATCLSVVISFALRAAMQAARKDCGLPDDEWFQI</sequence>
<organism evidence="2 3">
    <name type="scientific">Pararge aegeria aegeria</name>
    <dbReference type="NCBI Taxonomy" id="348720"/>
    <lineage>
        <taxon>Eukaryota</taxon>
        <taxon>Metazoa</taxon>
        <taxon>Ecdysozoa</taxon>
        <taxon>Arthropoda</taxon>
        <taxon>Hexapoda</taxon>
        <taxon>Insecta</taxon>
        <taxon>Pterygota</taxon>
        <taxon>Neoptera</taxon>
        <taxon>Endopterygota</taxon>
        <taxon>Lepidoptera</taxon>
        <taxon>Glossata</taxon>
        <taxon>Ditrysia</taxon>
        <taxon>Papilionoidea</taxon>
        <taxon>Nymphalidae</taxon>
        <taxon>Satyrinae</taxon>
        <taxon>Satyrini</taxon>
        <taxon>Parargina</taxon>
        <taxon>Pararge</taxon>
    </lineage>
</organism>
<dbReference type="PANTHER" id="PTHR11908">
    <property type="entry name" value="XANTHINE DEHYDROGENASE"/>
    <property type="match status" value="1"/>
</dbReference>
<keyword evidence="3" id="KW-1185">Reference proteome</keyword>
<protein>
    <submittedName>
        <fullName evidence="2">Jg10164 protein</fullName>
    </submittedName>
</protein>